<feature type="region of interest" description="Disordered" evidence="2">
    <location>
        <begin position="1"/>
        <end position="35"/>
    </location>
</feature>
<dbReference type="Gene3D" id="3.40.50.150">
    <property type="entry name" value="Vaccinia Virus protein VP39"/>
    <property type="match status" value="1"/>
</dbReference>
<name>A0A1H7U920_STRJI</name>
<evidence type="ECO:0000313" key="4">
    <source>
        <dbReference type="Proteomes" id="UP000183015"/>
    </source>
</evidence>
<dbReference type="STRING" id="235985.SAMN05414137_115150"/>
<feature type="compositionally biased region" description="Basic and acidic residues" evidence="2">
    <location>
        <begin position="1"/>
        <end position="26"/>
    </location>
</feature>
<dbReference type="Proteomes" id="UP000183015">
    <property type="component" value="Unassembled WGS sequence"/>
</dbReference>
<evidence type="ECO:0000313" key="3">
    <source>
        <dbReference type="EMBL" id="SEL93512.1"/>
    </source>
</evidence>
<gene>
    <name evidence="3" type="ORF">SAMN05414137_115150</name>
</gene>
<proteinExistence type="predicted"/>
<protein>
    <recommendedName>
        <fullName evidence="5">Spermine/spermidine synthase</fullName>
    </recommendedName>
</protein>
<dbReference type="AlphaFoldDB" id="A0A1H7U920"/>
<sequence>MNEQARAEAMRQDRQEAVSEPEEARLPQESLQEAEDTPVFRQVDLGFARLLPDLDRSRAWLLTMDGTPQSYVDLDDPRHLEFEYVQRLAHVVDLCAEPGLPITALHLGGGALTLPRYLAATRPGSRQRVAELDAGLIALVREVLPWDAAAELAVEAADARACLEAAPAASADLIVTDVFGGSGGHTVPATLTSLEFLRAASAALRPDGVYAANLADGAPLDFVRGQVATAAAVFPELALVAEASVLRGRRYGNLVLVASHRPLPVEALTRRTAGDPFPARVVADERLVAFARRAPVVTDADAVPSPPPPTGAFAV</sequence>
<organism evidence="3 4">
    <name type="scientific">Streptacidiphilus jiangxiensis</name>
    <dbReference type="NCBI Taxonomy" id="235985"/>
    <lineage>
        <taxon>Bacteria</taxon>
        <taxon>Bacillati</taxon>
        <taxon>Actinomycetota</taxon>
        <taxon>Actinomycetes</taxon>
        <taxon>Kitasatosporales</taxon>
        <taxon>Streptomycetaceae</taxon>
        <taxon>Streptacidiphilus</taxon>
    </lineage>
</organism>
<dbReference type="SUPFAM" id="SSF53335">
    <property type="entry name" value="S-adenosyl-L-methionine-dependent methyltransferases"/>
    <property type="match status" value="1"/>
</dbReference>
<dbReference type="PANTHER" id="PTHR43317:SF1">
    <property type="entry name" value="THERMOSPERMINE SYNTHASE ACAULIS5"/>
    <property type="match status" value="1"/>
</dbReference>
<dbReference type="eggNOG" id="COG0421">
    <property type="taxonomic scope" value="Bacteria"/>
</dbReference>
<dbReference type="EMBL" id="FOAZ01000015">
    <property type="protein sequence ID" value="SEL93512.1"/>
    <property type="molecule type" value="Genomic_DNA"/>
</dbReference>
<keyword evidence="4" id="KW-1185">Reference proteome</keyword>
<evidence type="ECO:0000256" key="1">
    <source>
        <dbReference type="ARBA" id="ARBA00023115"/>
    </source>
</evidence>
<reference evidence="4" key="1">
    <citation type="submission" date="2016-10" db="EMBL/GenBank/DDBJ databases">
        <authorList>
            <person name="Varghese N."/>
        </authorList>
    </citation>
    <scope>NUCLEOTIDE SEQUENCE [LARGE SCALE GENOMIC DNA]</scope>
    <source>
        <strain evidence="4">DSM 45096 / BCRC 16803 / CGMCC 4.1857 / CIP 109030 / JCM 12277 / KCTC 19219 / NBRC 100920 / 33214</strain>
    </source>
</reference>
<accession>A0A1H7U920</accession>
<keyword evidence="1" id="KW-0620">Polyamine biosynthesis</keyword>
<dbReference type="PANTHER" id="PTHR43317">
    <property type="entry name" value="THERMOSPERMINE SYNTHASE ACAULIS5"/>
    <property type="match status" value="1"/>
</dbReference>
<dbReference type="InterPro" id="IPR029063">
    <property type="entry name" value="SAM-dependent_MTases_sf"/>
</dbReference>
<dbReference type="GO" id="GO:0006596">
    <property type="term" value="P:polyamine biosynthetic process"/>
    <property type="evidence" value="ECO:0007669"/>
    <property type="project" value="UniProtKB-KW"/>
</dbReference>
<dbReference type="NCBIfam" id="NF037959">
    <property type="entry name" value="MFS_SpdSyn"/>
    <property type="match status" value="1"/>
</dbReference>
<evidence type="ECO:0000256" key="2">
    <source>
        <dbReference type="SAM" id="MobiDB-lite"/>
    </source>
</evidence>
<evidence type="ECO:0008006" key="5">
    <source>
        <dbReference type="Google" id="ProtNLM"/>
    </source>
</evidence>